<dbReference type="GO" id="GO:1990904">
    <property type="term" value="C:ribonucleoprotein complex"/>
    <property type="evidence" value="ECO:0007669"/>
    <property type="project" value="UniProtKB-KW"/>
</dbReference>
<dbReference type="GO" id="GO:0006412">
    <property type="term" value="P:translation"/>
    <property type="evidence" value="ECO:0007669"/>
    <property type="project" value="InterPro"/>
</dbReference>
<dbReference type="GO" id="GO:0005840">
    <property type="term" value="C:ribosome"/>
    <property type="evidence" value="ECO:0007669"/>
    <property type="project" value="UniProtKB-KW"/>
</dbReference>
<accession>A0A2M8ESJ4</accession>
<comment type="similarity">
    <text evidence="1">Belongs to the bacterial ribosomal protein bL35 family.</text>
</comment>
<evidence type="ECO:0000256" key="3">
    <source>
        <dbReference type="ARBA" id="ARBA00023274"/>
    </source>
</evidence>
<keyword evidence="3" id="KW-0687">Ribonucleoprotein</keyword>
<evidence type="ECO:0000256" key="2">
    <source>
        <dbReference type="ARBA" id="ARBA00022980"/>
    </source>
</evidence>
<dbReference type="InterPro" id="IPR037229">
    <property type="entry name" value="Ribosomal_bL35_sf"/>
</dbReference>
<evidence type="ECO:0000256" key="1">
    <source>
        <dbReference type="ARBA" id="ARBA00006598"/>
    </source>
</evidence>
<keyword evidence="2 4" id="KW-0689">Ribosomal protein</keyword>
<dbReference type="SUPFAM" id="SSF143034">
    <property type="entry name" value="L35p-like"/>
    <property type="match status" value="1"/>
</dbReference>
<name>A0A2M8ESJ4_9BACT</name>
<dbReference type="InterPro" id="IPR021137">
    <property type="entry name" value="Ribosomal_bL35-like"/>
</dbReference>
<dbReference type="EMBL" id="PFSF01000041">
    <property type="protein sequence ID" value="PJC28093.1"/>
    <property type="molecule type" value="Genomic_DNA"/>
</dbReference>
<sequence length="65" mass="7781">MKKKMKIRKSISRRFRITKTGKVLFRGSHIRHLRRKKKKGQIRAQKVPQLMRGAWAKKVKKLLGE</sequence>
<dbReference type="GO" id="GO:0003735">
    <property type="term" value="F:structural constituent of ribosome"/>
    <property type="evidence" value="ECO:0007669"/>
    <property type="project" value="InterPro"/>
</dbReference>
<dbReference type="Proteomes" id="UP000229816">
    <property type="component" value="Unassembled WGS sequence"/>
</dbReference>
<dbReference type="AlphaFoldDB" id="A0A2M8ESJ4"/>
<organism evidence="4 5">
    <name type="scientific">Candidatus Shapirobacteria bacterium CG_4_9_14_0_2_um_filter_39_11</name>
    <dbReference type="NCBI Taxonomy" id="1974478"/>
    <lineage>
        <taxon>Bacteria</taxon>
        <taxon>Candidatus Shapironibacteriota</taxon>
    </lineage>
</organism>
<comment type="caution">
    <text evidence="4">The sequence shown here is derived from an EMBL/GenBank/DDBJ whole genome shotgun (WGS) entry which is preliminary data.</text>
</comment>
<dbReference type="Gene3D" id="4.10.410.60">
    <property type="match status" value="1"/>
</dbReference>
<protein>
    <submittedName>
        <fullName evidence="4">50S ribosomal protein L35</fullName>
    </submittedName>
</protein>
<evidence type="ECO:0000313" key="5">
    <source>
        <dbReference type="Proteomes" id="UP000229816"/>
    </source>
</evidence>
<evidence type="ECO:0000313" key="4">
    <source>
        <dbReference type="EMBL" id="PJC28093.1"/>
    </source>
</evidence>
<dbReference type="Pfam" id="PF01632">
    <property type="entry name" value="Ribosomal_L35p"/>
    <property type="match status" value="1"/>
</dbReference>
<reference evidence="5" key="1">
    <citation type="submission" date="2017-09" db="EMBL/GenBank/DDBJ databases">
        <title>Depth-based differentiation of microbial function through sediment-hosted aquifers and enrichment of novel symbionts in the deep terrestrial subsurface.</title>
        <authorList>
            <person name="Probst A.J."/>
            <person name="Ladd B."/>
            <person name="Jarett J.K."/>
            <person name="Geller-Mcgrath D.E."/>
            <person name="Sieber C.M.K."/>
            <person name="Emerson J.B."/>
            <person name="Anantharaman K."/>
            <person name="Thomas B.C."/>
            <person name="Malmstrom R."/>
            <person name="Stieglmeier M."/>
            <person name="Klingl A."/>
            <person name="Woyke T."/>
            <person name="Ryan C.M."/>
            <person name="Banfield J.F."/>
        </authorList>
    </citation>
    <scope>NUCLEOTIDE SEQUENCE [LARGE SCALE GENOMIC DNA]</scope>
</reference>
<proteinExistence type="inferred from homology"/>
<gene>
    <name evidence="4" type="ORF">CO054_02010</name>
</gene>